<keyword evidence="1" id="KW-0175">Coiled coil</keyword>
<dbReference type="Proteomes" id="UP000192534">
    <property type="component" value="Unassembled WGS sequence"/>
</dbReference>
<evidence type="ECO:0000313" key="4">
    <source>
        <dbReference type="Proteomes" id="UP000192534"/>
    </source>
</evidence>
<sequence>MSNHHVNLTPQEDSLIGESHPEALARMDAKQLKELQGRLRQAREKNFSLLRREGAARVEAEGGRGAAQPANEKRSEKVEVFDEALARVTERLDAVGE</sequence>
<proteinExistence type="predicted"/>
<comment type="caution">
    <text evidence="3">The sequence shown here is derived from an EMBL/GenBank/DDBJ whole genome shotgun (WGS) entry which is preliminary data.</text>
</comment>
<evidence type="ECO:0000256" key="2">
    <source>
        <dbReference type="SAM" id="MobiDB-lite"/>
    </source>
</evidence>
<name>A0A1X0IJS9_MYCRH</name>
<feature type="region of interest" description="Disordered" evidence="2">
    <location>
        <begin position="56"/>
        <end position="75"/>
    </location>
</feature>
<feature type="compositionally biased region" description="Polar residues" evidence="2">
    <location>
        <begin position="1"/>
        <end position="12"/>
    </location>
</feature>
<gene>
    <name evidence="3" type="ORF">BST42_27685</name>
</gene>
<keyword evidence="4" id="KW-1185">Reference proteome</keyword>
<feature type="coiled-coil region" evidence="1">
    <location>
        <begin position="25"/>
        <end position="52"/>
    </location>
</feature>
<feature type="region of interest" description="Disordered" evidence="2">
    <location>
        <begin position="1"/>
        <end position="20"/>
    </location>
</feature>
<dbReference type="OrthoDB" id="4734875at2"/>
<evidence type="ECO:0000313" key="3">
    <source>
        <dbReference type="EMBL" id="ORB47515.1"/>
    </source>
</evidence>
<protein>
    <submittedName>
        <fullName evidence="3">Uncharacterized protein</fullName>
    </submittedName>
</protein>
<organism evidence="3 4">
    <name type="scientific">Mycolicibacterium rhodesiae</name>
    <name type="common">Mycobacterium rhodesiae</name>
    <dbReference type="NCBI Taxonomy" id="36814"/>
    <lineage>
        <taxon>Bacteria</taxon>
        <taxon>Bacillati</taxon>
        <taxon>Actinomycetota</taxon>
        <taxon>Actinomycetes</taxon>
        <taxon>Mycobacteriales</taxon>
        <taxon>Mycobacteriaceae</taxon>
        <taxon>Mycolicibacterium</taxon>
    </lineage>
</organism>
<dbReference type="RefSeq" id="WP_083122910.1">
    <property type="nucleotide sequence ID" value="NZ_JACKUO010000013.1"/>
</dbReference>
<reference evidence="3 4" key="1">
    <citation type="submission" date="2016-12" db="EMBL/GenBank/DDBJ databases">
        <title>The new phylogeny of genus Mycobacterium.</title>
        <authorList>
            <person name="Tortoli E."/>
            <person name="Trovato A."/>
            <person name="Cirillo D.M."/>
        </authorList>
    </citation>
    <scope>NUCLEOTIDE SEQUENCE [LARGE SCALE GENOMIC DNA]</scope>
    <source>
        <strain evidence="3 4">DSM 44223</strain>
    </source>
</reference>
<evidence type="ECO:0000256" key="1">
    <source>
        <dbReference type="SAM" id="Coils"/>
    </source>
</evidence>
<dbReference type="EMBL" id="MVIH01000027">
    <property type="protein sequence ID" value="ORB47515.1"/>
    <property type="molecule type" value="Genomic_DNA"/>
</dbReference>
<accession>A0A1X0IJS9</accession>
<dbReference type="AlphaFoldDB" id="A0A1X0IJS9"/>